<keyword evidence="6" id="KW-1185">Reference proteome</keyword>
<dbReference type="Pfam" id="PF18317">
    <property type="entry name" value="SDH_C"/>
    <property type="match status" value="1"/>
</dbReference>
<feature type="domain" description="Shikimate dehydrogenase substrate binding N-terminal" evidence="3">
    <location>
        <begin position="7"/>
        <end position="88"/>
    </location>
</feature>
<comment type="caution">
    <text evidence="5">The sequence shown here is derived from an EMBL/GenBank/DDBJ whole genome shotgun (WGS) entry which is preliminary data.</text>
</comment>
<name>A0ABQ2NCS3_9ACTN</name>
<organism evidence="5 6">
    <name type="scientific">Nocardioides phosphati</name>
    <dbReference type="NCBI Taxonomy" id="1867775"/>
    <lineage>
        <taxon>Bacteria</taxon>
        <taxon>Bacillati</taxon>
        <taxon>Actinomycetota</taxon>
        <taxon>Actinomycetes</taxon>
        <taxon>Propionibacteriales</taxon>
        <taxon>Nocardioidaceae</taxon>
        <taxon>Nocardioides</taxon>
    </lineage>
</organism>
<proteinExistence type="predicted"/>
<dbReference type="Gene3D" id="3.40.50.10860">
    <property type="entry name" value="Leucine Dehydrogenase, chain A, domain 1"/>
    <property type="match status" value="1"/>
</dbReference>
<dbReference type="NCBIfam" id="NF001311">
    <property type="entry name" value="PRK00258.1-3"/>
    <property type="match status" value="1"/>
</dbReference>
<evidence type="ECO:0000259" key="3">
    <source>
        <dbReference type="Pfam" id="PF08501"/>
    </source>
</evidence>
<dbReference type="InterPro" id="IPR046346">
    <property type="entry name" value="Aminoacid_DH-like_N_sf"/>
</dbReference>
<protein>
    <submittedName>
        <fullName evidence="5">Shikimate 5-dehydrogenase</fullName>
    </submittedName>
</protein>
<dbReference type="PANTHER" id="PTHR21089">
    <property type="entry name" value="SHIKIMATE DEHYDROGENASE"/>
    <property type="match status" value="1"/>
</dbReference>
<dbReference type="InterPro" id="IPR013708">
    <property type="entry name" value="Shikimate_DH-bd_N"/>
</dbReference>
<dbReference type="Proteomes" id="UP000655410">
    <property type="component" value="Unassembled WGS sequence"/>
</dbReference>
<evidence type="ECO:0000313" key="6">
    <source>
        <dbReference type="Proteomes" id="UP000655410"/>
    </source>
</evidence>
<dbReference type="Gene3D" id="3.40.50.720">
    <property type="entry name" value="NAD(P)-binding Rossmann-like Domain"/>
    <property type="match status" value="1"/>
</dbReference>
<evidence type="ECO:0000256" key="1">
    <source>
        <dbReference type="ARBA" id="ARBA00004871"/>
    </source>
</evidence>
<accession>A0ABQ2NCS3</accession>
<evidence type="ECO:0000313" key="5">
    <source>
        <dbReference type="EMBL" id="GGO91641.1"/>
    </source>
</evidence>
<sequence>MLMKCAVLGDPIAHSLSPILHKAGYAALGLDWTYKARRVASGGLEEFLAGCGPEWRGLSLTMPLKREAMALVDTVTDRARLAGAANTLVLDEGTIHGDNTDIPGAVAAIRERYDGRVLSATILGGGATAASAALALCDLGATDIRLLVRDADRAADTVAAIHRHPSAPMVTVGSLADDFAEGEVLVSTIPADAQTPDLVSRCDDVEVTFEVLYHPWPTPLARATNGVLVGGLDLLVHQAAIQFSLFTGHEAPLAEMRAAGEAELAARTV</sequence>
<evidence type="ECO:0000259" key="4">
    <source>
        <dbReference type="Pfam" id="PF18317"/>
    </source>
</evidence>
<dbReference type="SUPFAM" id="SSF53223">
    <property type="entry name" value="Aminoacid dehydrogenase-like, N-terminal domain"/>
    <property type="match status" value="1"/>
</dbReference>
<comment type="pathway">
    <text evidence="1">Metabolic intermediate biosynthesis; chorismate biosynthesis; chorismate from D-erythrose 4-phosphate and phosphoenolpyruvate: step 4/7.</text>
</comment>
<dbReference type="SUPFAM" id="SSF51735">
    <property type="entry name" value="NAD(P)-binding Rossmann-fold domains"/>
    <property type="match status" value="1"/>
</dbReference>
<dbReference type="EMBL" id="BMNI01000007">
    <property type="protein sequence ID" value="GGO91641.1"/>
    <property type="molecule type" value="Genomic_DNA"/>
</dbReference>
<dbReference type="InterPro" id="IPR022893">
    <property type="entry name" value="Shikimate_DH_fam"/>
</dbReference>
<dbReference type="InterPro" id="IPR036291">
    <property type="entry name" value="NAD(P)-bd_dom_sf"/>
</dbReference>
<keyword evidence="2" id="KW-0028">Amino-acid biosynthesis</keyword>
<feature type="domain" description="SDH C-terminal" evidence="4">
    <location>
        <begin position="231"/>
        <end position="259"/>
    </location>
</feature>
<dbReference type="Pfam" id="PF08501">
    <property type="entry name" value="Shikimate_dh_N"/>
    <property type="match status" value="1"/>
</dbReference>
<evidence type="ECO:0000256" key="2">
    <source>
        <dbReference type="ARBA" id="ARBA00023141"/>
    </source>
</evidence>
<reference evidence="6" key="1">
    <citation type="journal article" date="2019" name="Int. J. Syst. Evol. Microbiol.">
        <title>The Global Catalogue of Microorganisms (GCM) 10K type strain sequencing project: providing services to taxonomists for standard genome sequencing and annotation.</title>
        <authorList>
            <consortium name="The Broad Institute Genomics Platform"/>
            <consortium name="The Broad Institute Genome Sequencing Center for Infectious Disease"/>
            <person name="Wu L."/>
            <person name="Ma J."/>
        </authorList>
    </citation>
    <scope>NUCLEOTIDE SEQUENCE [LARGE SCALE GENOMIC DNA]</scope>
    <source>
        <strain evidence="6">CGMCC 4.7371</strain>
    </source>
</reference>
<dbReference type="PANTHER" id="PTHR21089:SF1">
    <property type="entry name" value="BIFUNCTIONAL 3-DEHYDROQUINATE DEHYDRATASE_SHIKIMATE DEHYDROGENASE, CHLOROPLASTIC"/>
    <property type="match status" value="1"/>
</dbReference>
<gene>
    <name evidence="5" type="primary">aroE</name>
    <name evidence="5" type="ORF">GCM10011584_26210</name>
</gene>
<dbReference type="InterPro" id="IPR041121">
    <property type="entry name" value="SDH_C"/>
</dbReference>
<keyword evidence="2" id="KW-0057">Aromatic amino acid biosynthesis</keyword>